<feature type="region of interest" description="Disordered" evidence="1">
    <location>
        <begin position="43"/>
        <end position="62"/>
    </location>
</feature>
<accession>A0ABQ9TN17</accession>
<dbReference type="Proteomes" id="UP001266305">
    <property type="component" value="Unassembled WGS sequence"/>
</dbReference>
<comment type="caution">
    <text evidence="2">The sequence shown here is derived from an EMBL/GenBank/DDBJ whole genome shotgun (WGS) entry which is preliminary data.</text>
</comment>
<dbReference type="EMBL" id="JASSZA010000020">
    <property type="protein sequence ID" value="KAK2086165.1"/>
    <property type="molecule type" value="Genomic_DNA"/>
</dbReference>
<sequence length="62" mass="6849">VLLGARRTGQRQVWVKSACLCTELCTPRLGSRHLPFLVPPNPLYSAGSRRARRGSDSPCELN</sequence>
<proteinExistence type="predicted"/>
<feature type="non-terminal residue" evidence="2">
    <location>
        <position position="62"/>
    </location>
</feature>
<reference evidence="2 3" key="1">
    <citation type="submission" date="2023-05" db="EMBL/GenBank/DDBJ databases">
        <title>B98-5 Cell Line De Novo Hybrid Assembly: An Optical Mapping Approach.</title>
        <authorList>
            <person name="Kananen K."/>
            <person name="Auerbach J.A."/>
            <person name="Kautto E."/>
            <person name="Blachly J.S."/>
        </authorList>
    </citation>
    <scope>NUCLEOTIDE SEQUENCE [LARGE SCALE GENOMIC DNA]</scope>
    <source>
        <strain evidence="2">B95-8</strain>
        <tissue evidence="2">Cell line</tissue>
    </source>
</reference>
<evidence type="ECO:0000256" key="1">
    <source>
        <dbReference type="SAM" id="MobiDB-lite"/>
    </source>
</evidence>
<name>A0ABQ9TN17_SAGOE</name>
<keyword evidence="3" id="KW-1185">Reference proteome</keyword>
<evidence type="ECO:0000313" key="2">
    <source>
        <dbReference type="EMBL" id="KAK2086165.1"/>
    </source>
</evidence>
<feature type="non-terminal residue" evidence="2">
    <location>
        <position position="1"/>
    </location>
</feature>
<organism evidence="2 3">
    <name type="scientific">Saguinus oedipus</name>
    <name type="common">Cotton-top tamarin</name>
    <name type="synonym">Oedipomidas oedipus</name>
    <dbReference type="NCBI Taxonomy" id="9490"/>
    <lineage>
        <taxon>Eukaryota</taxon>
        <taxon>Metazoa</taxon>
        <taxon>Chordata</taxon>
        <taxon>Craniata</taxon>
        <taxon>Vertebrata</taxon>
        <taxon>Euteleostomi</taxon>
        <taxon>Mammalia</taxon>
        <taxon>Eutheria</taxon>
        <taxon>Euarchontoglires</taxon>
        <taxon>Primates</taxon>
        <taxon>Haplorrhini</taxon>
        <taxon>Platyrrhini</taxon>
        <taxon>Cebidae</taxon>
        <taxon>Callitrichinae</taxon>
        <taxon>Saguinus</taxon>
    </lineage>
</organism>
<gene>
    <name evidence="2" type="ORF">P7K49_035590</name>
</gene>
<evidence type="ECO:0000313" key="3">
    <source>
        <dbReference type="Proteomes" id="UP001266305"/>
    </source>
</evidence>
<protein>
    <submittedName>
        <fullName evidence="2">Uncharacterized protein</fullName>
    </submittedName>
</protein>